<accession>A0A0E9TV43</accession>
<dbReference type="EMBL" id="GBXM01051812">
    <property type="protein sequence ID" value="JAH56765.1"/>
    <property type="molecule type" value="Transcribed_RNA"/>
</dbReference>
<reference evidence="1" key="1">
    <citation type="submission" date="2014-11" db="EMBL/GenBank/DDBJ databases">
        <authorList>
            <person name="Amaro Gonzalez C."/>
        </authorList>
    </citation>
    <scope>NUCLEOTIDE SEQUENCE</scope>
</reference>
<proteinExistence type="predicted"/>
<evidence type="ECO:0000313" key="1">
    <source>
        <dbReference type="EMBL" id="JAH56765.1"/>
    </source>
</evidence>
<dbReference type="AlphaFoldDB" id="A0A0E9TV43"/>
<reference evidence="1" key="2">
    <citation type="journal article" date="2015" name="Fish Shellfish Immunol.">
        <title>Early steps in the European eel (Anguilla anguilla)-Vibrio vulnificus interaction in the gills: Role of the RtxA13 toxin.</title>
        <authorList>
            <person name="Callol A."/>
            <person name="Pajuelo D."/>
            <person name="Ebbesson L."/>
            <person name="Teles M."/>
            <person name="MacKenzie S."/>
            <person name="Amaro C."/>
        </authorList>
    </citation>
    <scope>NUCLEOTIDE SEQUENCE</scope>
</reference>
<name>A0A0E9TV43_ANGAN</name>
<protein>
    <submittedName>
        <fullName evidence="1">Uncharacterized protein</fullName>
    </submittedName>
</protein>
<sequence>MINICKMLIPVCGYKPNHRKMGGAGVLSIEA</sequence>
<organism evidence="1">
    <name type="scientific">Anguilla anguilla</name>
    <name type="common">European freshwater eel</name>
    <name type="synonym">Muraena anguilla</name>
    <dbReference type="NCBI Taxonomy" id="7936"/>
    <lineage>
        <taxon>Eukaryota</taxon>
        <taxon>Metazoa</taxon>
        <taxon>Chordata</taxon>
        <taxon>Craniata</taxon>
        <taxon>Vertebrata</taxon>
        <taxon>Euteleostomi</taxon>
        <taxon>Actinopterygii</taxon>
        <taxon>Neopterygii</taxon>
        <taxon>Teleostei</taxon>
        <taxon>Anguilliformes</taxon>
        <taxon>Anguillidae</taxon>
        <taxon>Anguilla</taxon>
    </lineage>
</organism>